<dbReference type="InterPro" id="IPR019758">
    <property type="entry name" value="Pept_S26A_signal_pept_1_CS"/>
</dbReference>
<dbReference type="SUPFAM" id="SSF51306">
    <property type="entry name" value="LexA/Signal peptidase"/>
    <property type="match status" value="1"/>
</dbReference>
<accession>A0ABU7VHA6</accession>
<dbReference type="PROSITE" id="PS00761">
    <property type="entry name" value="SPASE_I_3"/>
    <property type="match status" value="1"/>
</dbReference>
<dbReference type="Gene3D" id="2.10.109.10">
    <property type="entry name" value="Umud Fragment, subunit A"/>
    <property type="match status" value="1"/>
</dbReference>
<evidence type="ECO:0000256" key="3">
    <source>
        <dbReference type="ARBA" id="ARBA00009370"/>
    </source>
</evidence>
<comment type="catalytic activity">
    <reaction evidence="1 7">
        <text>Cleavage of hydrophobic, N-terminal signal or leader sequences from secreted and periplasmic proteins.</text>
        <dbReference type="EC" id="3.4.21.89"/>
    </reaction>
</comment>
<keyword evidence="11" id="KW-1185">Reference proteome</keyword>
<dbReference type="PRINTS" id="PR00727">
    <property type="entry name" value="LEADERPTASE"/>
</dbReference>
<dbReference type="Pfam" id="PF10502">
    <property type="entry name" value="Peptidase_S26"/>
    <property type="match status" value="1"/>
</dbReference>
<name>A0ABU7VHA6_9BACI</name>
<keyword evidence="6 7" id="KW-0378">Hydrolase</keyword>
<evidence type="ECO:0000256" key="1">
    <source>
        <dbReference type="ARBA" id="ARBA00000677"/>
    </source>
</evidence>
<evidence type="ECO:0000256" key="5">
    <source>
        <dbReference type="ARBA" id="ARBA00022670"/>
    </source>
</evidence>
<dbReference type="InterPro" id="IPR000223">
    <property type="entry name" value="Pept_S26A_signal_pept_1"/>
</dbReference>
<dbReference type="PROSITE" id="PS00501">
    <property type="entry name" value="SPASE_I_1"/>
    <property type="match status" value="1"/>
</dbReference>
<evidence type="ECO:0000256" key="8">
    <source>
        <dbReference type="RuleBase" id="RU362042"/>
    </source>
</evidence>
<sequence length="185" mass="21041">MKMKNKYRKVVFVILFGAMIIIASRSALFASYVVEGESMEPTLDDGNLLMVNKFVYDLTEVDRFDVIVFRANEKEDYVKRVIGIPGDTIYYQDDKLYINGNYVEEDFLQEYAQATLSNKTYTENFSLEEVTGETKVPKGKLFVMGDNRGESLDSRAFGFIAQTQLVGKVDVKYWPISQASLSLGN</sequence>
<comment type="similarity">
    <text evidence="3 8">Belongs to the peptidase S26 family.</text>
</comment>
<dbReference type="EC" id="3.4.21.89" evidence="4 7"/>
<protein>
    <recommendedName>
        <fullName evidence="4 7">Signal peptidase I</fullName>
        <ecNumber evidence="4 7">3.4.21.89</ecNumber>
    </recommendedName>
</protein>
<dbReference type="NCBIfam" id="TIGR02227">
    <property type="entry name" value="sigpep_I_bact"/>
    <property type="match status" value="1"/>
</dbReference>
<dbReference type="CDD" id="cd06530">
    <property type="entry name" value="S26_SPase_I"/>
    <property type="match status" value="1"/>
</dbReference>
<evidence type="ECO:0000256" key="4">
    <source>
        <dbReference type="ARBA" id="ARBA00013208"/>
    </source>
</evidence>
<dbReference type="PANTHER" id="PTHR43390:SF1">
    <property type="entry name" value="CHLOROPLAST PROCESSING PEPTIDASE"/>
    <property type="match status" value="1"/>
</dbReference>
<reference evidence="10 11" key="1">
    <citation type="submission" date="2024-01" db="EMBL/GenBank/DDBJ databases">
        <title>Survival strategy associated with biotechnological potential of Virgibacillus dokdonensis T4.6 isolated from salt-fermented shrimp paste.</title>
        <authorList>
            <person name="Doan T.V."/>
            <person name="Quach N.T."/>
            <person name="Phi Q.-T."/>
        </authorList>
    </citation>
    <scope>NUCLEOTIDE SEQUENCE [LARGE SCALE GENOMIC DNA]</scope>
    <source>
        <strain evidence="10 11">T4.6</strain>
    </source>
</reference>
<keyword evidence="5 7" id="KW-0645">Protease</keyword>
<evidence type="ECO:0000259" key="9">
    <source>
        <dbReference type="Pfam" id="PF10502"/>
    </source>
</evidence>
<organism evidence="10 11">
    <name type="scientific">Virgibacillus dokdonensis</name>
    <dbReference type="NCBI Taxonomy" id="302167"/>
    <lineage>
        <taxon>Bacteria</taxon>
        <taxon>Bacillati</taxon>
        <taxon>Bacillota</taxon>
        <taxon>Bacilli</taxon>
        <taxon>Bacillales</taxon>
        <taxon>Bacillaceae</taxon>
        <taxon>Virgibacillus</taxon>
    </lineage>
</organism>
<evidence type="ECO:0000313" key="10">
    <source>
        <dbReference type="EMBL" id="MEF2293048.1"/>
    </source>
</evidence>
<dbReference type="PROSITE" id="PS00760">
    <property type="entry name" value="SPASE_I_2"/>
    <property type="match status" value="1"/>
</dbReference>
<evidence type="ECO:0000256" key="7">
    <source>
        <dbReference type="RuleBase" id="RU003993"/>
    </source>
</evidence>
<dbReference type="EMBL" id="JAZHPM010000025">
    <property type="protein sequence ID" value="MEF2293048.1"/>
    <property type="molecule type" value="Genomic_DNA"/>
</dbReference>
<dbReference type="Proteomes" id="UP001356080">
    <property type="component" value="Unassembled WGS sequence"/>
</dbReference>
<comment type="subcellular location">
    <subcellularLocation>
        <location evidence="2">Cell membrane</location>
        <topology evidence="2">Single-pass type II membrane protein</topology>
    </subcellularLocation>
    <subcellularLocation>
        <location evidence="8">Membrane</location>
        <topology evidence="8">Single-pass type II membrane protein</topology>
    </subcellularLocation>
</comment>
<evidence type="ECO:0000256" key="6">
    <source>
        <dbReference type="ARBA" id="ARBA00022801"/>
    </source>
</evidence>
<dbReference type="InterPro" id="IPR036286">
    <property type="entry name" value="LexA/Signal_pep-like_sf"/>
</dbReference>
<feature type="domain" description="Peptidase S26" evidence="9">
    <location>
        <begin position="9"/>
        <end position="174"/>
    </location>
</feature>
<evidence type="ECO:0000256" key="2">
    <source>
        <dbReference type="ARBA" id="ARBA00004401"/>
    </source>
</evidence>
<dbReference type="InterPro" id="IPR019757">
    <property type="entry name" value="Pept_S26A_signal_pept_1_Lys-AS"/>
</dbReference>
<dbReference type="PANTHER" id="PTHR43390">
    <property type="entry name" value="SIGNAL PEPTIDASE I"/>
    <property type="match status" value="1"/>
</dbReference>
<comment type="caution">
    <text evidence="10">The sequence shown here is derived from an EMBL/GenBank/DDBJ whole genome shotgun (WGS) entry which is preliminary data.</text>
</comment>
<proteinExistence type="inferred from homology"/>
<dbReference type="GO" id="GO:0009003">
    <property type="term" value="F:signal peptidase activity"/>
    <property type="evidence" value="ECO:0007669"/>
    <property type="project" value="UniProtKB-EC"/>
</dbReference>
<dbReference type="InterPro" id="IPR019756">
    <property type="entry name" value="Pept_S26A_signal_pept_1_Ser-AS"/>
</dbReference>
<dbReference type="InterPro" id="IPR019533">
    <property type="entry name" value="Peptidase_S26"/>
</dbReference>
<gene>
    <name evidence="10" type="primary">lepB</name>
    <name evidence="10" type="ORF">V2W34_13685</name>
</gene>
<evidence type="ECO:0000313" key="11">
    <source>
        <dbReference type="Proteomes" id="UP001356080"/>
    </source>
</evidence>